<evidence type="ECO:0000313" key="5">
    <source>
        <dbReference type="EMBL" id="KZU98253.1"/>
    </source>
</evidence>
<dbReference type="PATRIC" id="fig|1590.201.peg.3676"/>
<dbReference type="GO" id="GO:0005524">
    <property type="term" value="F:ATP binding"/>
    <property type="evidence" value="ECO:0007669"/>
    <property type="project" value="UniProtKB-UniRule"/>
</dbReference>
<dbReference type="PANTHER" id="PTHR21075:SF0">
    <property type="entry name" value="ANAEROBIC RIBONUCLEOSIDE-TRIPHOSPHATE REDUCTASE"/>
    <property type="match status" value="1"/>
</dbReference>
<evidence type="ECO:0000259" key="4">
    <source>
        <dbReference type="PROSITE" id="PS51161"/>
    </source>
</evidence>
<sequence length="185" mass="21243">MTTKVSSFISIISKKKQRLAQRYNTQKTVIKRNKSIAKFHRKNITNAVTKAFEDVYSNIEDHITKIDQIVDLTINKLLRQNKMQFDITEIQSAVEQSLVDVEEFKVAEAYTAYRLQHDIDRKKQTSVDYQINKLLKKDDDVVNENANKDADVYATKRDLTAGAVSKAIGLKILPKKKLPMLISKV</sequence>
<dbReference type="AlphaFoldDB" id="A0A165S8P1"/>
<accession>A0A165S8P1</accession>
<dbReference type="PANTHER" id="PTHR21075">
    <property type="entry name" value="ANAEROBIC RIBONUCLEOSIDE-TRIPHOSPHATE REDUCTASE"/>
    <property type="match status" value="1"/>
</dbReference>
<keyword evidence="1 3" id="KW-0547">Nucleotide-binding</keyword>
<organism evidence="5 6">
    <name type="scientific">Lactiplantibacillus plantarum</name>
    <name type="common">Lactobacillus plantarum</name>
    <dbReference type="NCBI Taxonomy" id="1590"/>
    <lineage>
        <taxon>Bacteria</taxon>
        <taxon>Bacillati</taxon>
        <taxon>Bacillota</taxon>
        <taxon>Bacilli</taxon>
        <taxon>Lactobacillales</taxon>
        <taxon>Lactobacillaceae</taxon>
        <taxon>Lactiplantibacillus</taxon>
    </lineage>
</organism>
<dbReference type="PROSITE" id="PS51161">
    <property type="entry name" value="ATP_CONE"/>
    <property type="match status" value="1"/>
</dbReference>
<reference evidence="5 6" key="1">
    <citation type="submission" date="2016-03" db="EMBL/GenBank/DDBJ databases">
        <title>Comparative genomics of 54 Lactobacillus plantarum strains reveals genomic uncoupling from niche constraints.</title>
        <authorList>
            <person name="Martino M.E."/>
        </authorList>
    </citation>
    <scope>NUCLEOTIDE SEQUENCE [LARGE SCALE GENOMIC DNA]</scope>
    <source>
        <strain evidence="5 6">19.1</strain>
    </source>
</reference>
<keyword evidence="2 3" id="KW-0067">ATP-binding</keyword>
<name>A0A165S8P1_LACPN</name>
<gene>
    <name evidence="5" type="ORF">Lp19_0353</name>
</gene>
<dbReference type="Pfam" id="PF03477">
    <property type="entry name" value="ATP-cone"/>
    <property type="match status" value="1"/>
</dbReference>
<proteinExistence type="predicted"/>
<evidence type="ECO:0000256" key="1">
    <source>
        <dbReference type="ARBA" id="ARBA00022741"/>
    </source>
</evidence>
<evidence type="ECO:0000256" key="2">
    <source>
        <dbReference type="ARBA" id="ARBA00022840"/>
    </source>
</evidence>
<dbReference type="InterPro" id="IPR005144">
    <property type="entry name" value="ATP-cone_dom"/>
</dbReference>
<feature type="domain" description="ATP-cone" evidence="4">
    <location>
        <begin position="27"/>
        <end position="121"/>
    </location>
</feature>
<evidence type="ECO:0000313" key="6">
    <source>
        <dbReference type="Proteomes" id="UP000076882"/>
    </source>
</evidence>
<evidence type="ECO:0000256" key="3">
    <source>
        <dbReference type="PROSITE-ProRule" id="PRU00492"/>
    </source>
</evidence>
<dbReference type="GO" id="GO:0009265">
    <property type="term" value="P:2'-deoxyribonucleotide biosynthetic process"/>
    <property type="evidence" value="ECO:0007669"/>
    <property type="project" value="TreeGrafter"/>
</dbReference>
<protein>
    <submittedName>
        <fullName evidence="5">Ribonucleotide reductase of class III large subunit</fullName>
    </submittedName>
</protein>
<dbReference type="Proteomes" id="UP000076882">
    <property type="component" value="Unassembled WGS sequence"/>
</dbReference>
<dbReference type="GO" id="GO:0031250">
    <property type="term" value="C:anaerobic ribonucleoside-triphosphate reductase complex"/>
    <property type="evidence" value="ECO:0007669"/>
    <property type="project" value="TreeGrafter"/>
</dbReference>
<dbReference type="EMBL" id="LUXM01000007">
    <property type="protein sequence ID" value="KZU98253.1"/>
    <property type="molecule type" value="Genomic_DNA"/>
</dbReference>
<comment type="caution">
    <text evidence="5">The sequence shown here is derived from an EMBL/GenBank/DDBJ whole genome shotgun (WGS) entry which is preliminary data.</text>
</comment>
<dbReference type="GO" id="GO:0004748">
    <property type="term" value="F:ribonucleoside-diphosphate reductase activity, thioredoxin disulfide as acceptor"/>
    <property type="evidence" value="ECO:0007669"/>
    <property type="project" value="TreeGrafter"/>
</dbReference>
<dbReference type="GO" id="GO:0008998">
    <property type="term" value="F:ribonucleoside-triphosphate reductase (thioredoxin) activity"/>
    <property type="evidence" value="ECO:0007669"/>
    <property type="project" value="TreeGrafter"/>
</dbReference>